<accession>A0A833H1W1</accession>
<comment type="caution">
    <text evidence="1">The sequence shown here is derived from an EMBL/GenBank/DDBJ whole genome shotgun (WGS) entry which is preliminary data.</text>
</comment>
<proteinExistence type="predicted"/>
<sequence length="178" mass="20215">MANFIHIADEKNAKSIQRNGLLLPRRKPHFVETEIARYGIFALPVVSNFMITLQWVRELKRSGFNVAVGVYFRIPDEEAVWAGLYNQPKQLVSAAKATAMLSESDALGFEVIVPRTIKPSEIRHVRAIPQGIGWRYFPQAKGKPPFCGCSYCQRGNIKSKRLQTQYKEREAQPEIEGP</sequence>
<evidence type="ECO:0000313" key="1">
    <source>
        <dbReference type="EMBL" id="KAB2932693.1"/>
    </source>
</evidence>
<organism evidence="1 2">
    <name type="scientific">Leptonema illini</name>
    <dbReference type="NCBI Taxonomy" id="183"/>
    <lineage>
        <taxon>Bacteria</taxon>
        <taxon>Pseudomonadati</taxon>
        <taxon>Spirochaetota</taxon>
        <taxon>Spirochaetia</taxon>
        <taxon>Leptospirales</taxon>
        <taxon>Leptospiraceae</taxon>
        <taxon>Leptonema</taxon>
    </lineage>
</organism>
<dbReference type="AlphaFoldDB" id="A0A833H1W1"/>
<protein>
    <submittedName>
        <fullName evidence="1">Uncharacterized protein</fullName>
    </submittedName>
</protein>
<dbReference type="Proteomes" id="UP000460298">
    <property type="component" value="Unassembled WGS sequence"/>
</dbReference>
<dbReference type="EMBL" id="WBUI01000008">
    <property type="protein sequence ID" value="KAB2932693.1"/>
    <property type="molecule type" value="Genomic_DNA"/>
</dbReference>
<name>A0A833H1W1_9LEPT</name>
<evidence type="ECO:0000313" key="2">
    <source>
        <dbReference type="Proteomes" id="UP000460298"/>
    </source>
</evidence>
<gene>
    <name evidence="1" type="ORF">F9K24_09950</name>
</gene>
<reference evidence="1 2" key="1">
    <citation type="submission" date="2019-10" db="EMBL/GenBank/DDBJ databases">
        <title>Extracellular Electron Transfer in a Candidatus Methanoperedens spp. Enrichment Culture.</title>
        <authorList>
            <person name="Berger S."/>
            <person name="Rangel Shaw D."/>
            <person name="Berben T."/>
            <person name="In 'T Zandt M."/>
            <person name="Frank J."/>
            <person name="Reimann J."/>
            <person name="Jetten M.S.M."/>
            <person name="Welte C.U."/>
        </authorList>
    </citation>
    <scope>NUCLEOTIDE SEQUENCE [LARGE SCALE GENOMIC DNA]</scope>
    <source>
        <strain evidence="1">SB12</strain>
    </source>
</reference>